<evidence type="ECO:0008006" key="3">
    <source>
        <dbReference type="Google" id="ProtNLM"/>
    </source>
</evidence>
<comment type="caution">
    <text evidence="1">The sequence shown here is derived from an EMBL/GenBank/DDBJ whole genome shotgun (WGS) entry which is preliminary data.</text>
</comment>
<dbReference type="SUPFAM" id="SSF54060">
    <property type="entry name" value="His-Me finger endonucleases"/>
    <property type="match status" value="1"/>
</dbReference>
<reference evidence="1 2" key="1">
    <citation type="submission" date="2020-10" db="EMBL/GenBank/DDBJ databases">
        <title>Identification of Nocardia species via Next-generation sequencing and recognition of intraspecies genetic diversity.</title>
        <authorList>
            <person name="Li P."/>
            <person name="Li P."/>
            <person name="Lu B."/>
        </authorList>
    </citation>
    <scope>NUCLEOTIDE SEQUENCE [LARGE SCALE GENOMIC DNA]</scope>
    <source>
        <strain evidence="1 2">BJ06-0143</strain>
    </source>
</reference>
<evidence type="ECO:0000313" key="1">
    <source>
        <dbReference type="EMBL" id="MBF6358312.1"/>
    </source>
</evidence>
<dbReference type="Proteomes" id="UP000707731">
    <property type="component" value="Unassembled WGS sequence"/>
</dbReference>
<dbReference type="InterPro" id="IPR004211">
    <property type="entry name" value="Endonuclease_7"/>
</dbReference>
<keyword evidence="2" id="KW-1185">Reference proteome</keyword>
<evidence type="ECO:0000313" key="2">
    <source>
        <dbReference type="Proteomes" id="UP000707731"/>
    </source>
</evidence>
<name>A0ABS0DIM1_9NOCA</name>
<dbReference type="EMBL" id="JADLQN010000012">
    <property type="protein sequence ID" value="MBF6358312.1"/>
    <property type="molecule type" value="Genomic_DNA"/>
</dbReference>
<dbReference type="Pfam" id="PF02945">
    <property type="entry name" value="Endonuclease_7"/>
    <property type="match status" value="1"/>
</dbReference>
<gene>
    <name evidence="1" type="ORF">IU449_27825</name>
</gene>
<organism evidence="1 2">
    <name type="scientific">Nocardia higoensis</name>
    <dbReference type="NCBI Taxonomy" id="228599"/>
    <lineage>
        <taxon>Bacteria</taxon>
        <taxon>Bacillati</taxon>
        <taxon>Actinomycetota</taxon>
        <taxon>Actinomycetes</taxon>
        <taxon>Mycobacteriales</taxon>
        <taxon>Nocardiaceae</taxon>
        <taxon>Nocardia</taxon>
    </lineage>
</organism>
<accession>A0ABS0DIM1</accession>
<proteinExistence type="predicted"/>
<protein>
    <recommendedName>
        <fullName evidence="3">Recombination endonuclease VII</fullName>
    </recommendedName>
</protein>
<sequence length="166" mass="19373">MRRAHQEPVARQTIVSTQQAERIIDQTQRHIRPIFGKCYGYPYSNLGEYTRSAVVHGPRGSDLDAVIYRGELTGYRYRADRAGRRNEGWPHPYEFMCAACLSTRAEVWDHCHTHRYVRAPLCRPCNTRHWTGWNPQHGRAAVSRNLDPTYYRWCPDYDADENSCTA</sequence>
<dbReference type="InterPro" id="IPR044925">
    <property type="entry name" value="His-Me_finger_sf"/>
</dbReference>